<reference evidence="7" key="1">
    <citation type="submission" date="2014-12" db="EMBL/GenBank/DDBJ databases">
        <title>The draft genome of the Tatumella morbirosei type strain, LMG23360T isolated from pineapple rot.</title>
        <authorList>
            <person name="Smits T.H."/>
            <person name="Palmer M."/>
            <person name="Venter S.N."/>
            <person name="Duffy B."/>
            <person name="Steenkamp E.T."/>
            <person name="Chan W.Y."/>
            <person name="Coutinho T.A."/>
            <person name="Coetzee M.P."/>
            <person name="De Maayer P."/>
        </authorList>
    </citation>
    <scope>NUCLEOTIDE SEQUENCE [LARGE SCALE GENOMIC DNA]</scope>
    <source>
        <strain evidence="7">LMG 23360</strain>
    </source>
</reference>
<dbReference type="AlphaFoldDB" id="A0A095T0W4"/>
<evidence type="ECO:0000259" key="3">
    <source>
        <dbReference type="Pfam" id="PF25876"/>
    </source>
</evidence>
<dbReference type="Pfam" id="PF25967">
    <property type="entry name" value="RND-MFP_C"/>
    <property type="match status" value="1"/>
</dbReference>
<gene>
    <name evidence="7" type="ORF">HA49_20950</name>
</gene>
<dbReference type="GO" id="GO:0015721">
    <property type="term" value="P:bile acid and bile salt transport"/>
    <property type="evidence" value="ECO:0007669"/>
    <property type="project" value="TreeGrafter"/>
</dbReference>
<protein>
    <submittedName>
        <fullName evidence="7">Uncharacterized protein</fullName>
    </submittedName>
</protein>
<dbReference type="InterPro" id="IPR058627">
    <property type="entry name" value="MdtA-like_C"/>
</dbReference>
<feature type="domain" description="Multidrug resistance protein MdtA-like barrel-sandwich hybrid" evidence="4">
    <location>
        <begin position="57"/>
        <end position="193"/>
    </location>
</feature>
<evidence type="ECO:0000256" key="1">
    <source>
        <dbReference type="ARBA" id="ARBA00004519"/>
    </source>
</evidence>
<dbReference type="Pfam" id="PF25944">
    <property type="entry name" value="Beta-barrel_RND"/>
    <property type="match status" value="1"/>
</dbReference>
<feature type="domain" description="Multidrug resistance protein MdtA-like C-terminal permuted SH3" evidence="6">
    <location>
        <begin position="288"/>
        <end position="347"/>
    </location>
</feature>
<sequence>MKFTYLIVLCAALMGCKQEQASSSSEKKTVFAQLIHLQPVSTSVTLTGRTSETLISQVRPQVTGIIEKRAFREGDFVHAGQVLYLVDPASYKAAYDQAIAAVDSAKAELFSAKLKYQRYDRLLSSHVISQQDVDDAWSTYKQDTANIEEKKADLETAAINLDRTTIRSPISGIAGVSTVTPGALVTANQSDSLTDVRKLDPIYVDLQEPSDQWHKLRMDNGGKDEQVRLMLGNSTIYSQAGKLELAEAAVDPSTGTIKLRAVFPNPTRSLLPGMFVRAILPGIHYQSAALVPQNAVTFDHNGQASVMTVTPNGKVKEVNIITDGDYKGNWIVTQGLRNGDRVITAGNNRVSPGDNVTVKKVKESGES</sequence>
<proteinExistence type="inferred from homology"/>
<comment type="subcellular location">
    <subcellularLocation>
        <location evidence="1">Cell inner membrane</location>
        <topology evidence="1">Lipid-anchor</topology>
    </subcellularLocation>
</comment>
<comment type="similarity">
    <text evidence="2">Belongs to the membrane fusion protein (MFP) (TC 8.A.1) family.</text>
</comment>
<dbReference type="GO" id="GO:0005886">
    <property type="term" value="C:plasma membrane"/>
    <property type="evidence" value="ECO:0007669"/>
    <property type="project" value="TreeGrafter"/>
</dbReference>
<dbReference type="Proteomes" id="UP000029577">
    <property type="component" value="Unassembled WGS sequence"/>
</dbReference>
<dbReference type="Gene3D" id="1.10.287.470">
    <property type="entry name" value="Helix hairpin bin"/>
    <property type="match status" value="1"/>
</dbReference>
<dbReference type="InterPro" id="IPR058625">
    <property type="entry name" value="MdtA-like_BSH"/>
</dbReference>
<comment type="caution">
    <text evidence="7">The sequence shown here is derived from an EMBL/GenBank/DDBJ whole genome shotgun (WGS) entry which is preliminary data.</text>
</comment>
<evidence type="ECO:0000259" key="5">
    <source>
        <dbReference type="Pfam" id="PF25944"/>
    </source>
</evidence>
<evidence type="ECO:0000259" key="6">
    <source>
        <dbReference type="Pfam" id="PF25967"/>
    </source>
</evidence>
<dbReference type="InterPro" id="IPR058624">
    <property type="entry name" value="MdtA-like_HH"/>
</dbReference>
<keyword evidence="8" id="KW-1185">Reference proteome</keyword>
<dbReference type="Gene3D" id="2.40.50.100">
    <property type="match status" value="1"/>
</dbReference>
<dbReference type="NCBIfam" id="TIGR01730">
    <property type="entry name" value="RND_mfp"/>
    <property type="match status" value="1"/>
</dbReference>
<dbReference type="SUPFAM" id="SSF111369">
    <property type="entry name" value="HlyD-like secretion proteins"/>
    <property type="match status" value="1"/>
</dbReference>
<dbReference type="eggNOG" id="COG0845">
    <property type="taxonomic scope" value="Bacteria"/>
</dbReference>
<dbReference type="PROSITE" id="PS51257">
    <property type="entry name" value="PROKAR_LIPOPROTEIN"/>
    <property type="match status" value="1"/>
</dbReference>
<dbReference type="GO" id="GO:0030313">
    <property type="term" value="C:cell envelope"/>
    <property type="evidence" value="ECO:0007669"/>
    <property type="project" value="UniProtKB-SubCell"/>
</dbReference>
<dbReference type="PANTHER" id="PTHR30158">
    <property type="entry name" value="ACRA/E-RELATED COMPONENT OF DRUG EFFLUX TRANSPORTER"/>
    <property type="match status" value="1"/>
</dbReference>
<organism evidence="7 8">
    <name type="scientific">Tatumella morbirosei</name>
    <dbReference type="NCBI Taxonomy" id="642227"/>
    <lineage>
        <taxon>Bacteria</taxon>
        <taxon>Pseudomonadati</taxon>
        <taxon>Pseudomonadota</taxon>
        <taxon>Gammaproteobacteria</taxon>
        <taxon>Enterobacterales</taxon>
        <taxon>Erwiniaceae</taxon>
        <taxon>Tatumella</taxon>
    </lineage>
</organism>
<dbReference type="InterPro" id="IPR058626">
    <property type="entry name" value="MdtA-like_b-barrel"/>
</dbReference>
<dbReference type="EMBL" id="JPKR02000005">
    <property type="protein sequence ID" value="KGD70392.1"/>
    <property type="molecule type" value="Genomic_DNA"/>
</dbReference>
<evidence type="ECO:0000313" key="8">
    <source>
        <dbReference type="Proteomes" id="UP000029577"/>
    </source>
</evidence>
<dbReference type="Gene3D" id="2.40.420.20">
    <property type="match status" value="1"/>
</dbReference>
<dbReference type="Pfam" id="PF25876">
    <property type="entry name" value="HH_MFP_RND"/>
    <property type="match status" value="1"/>
</dbReference>
<name>A0A095T0W4_9GAMM</name>
<dbReference type="GO" id="GO:0022857">
    <property type="term" value="F:transmembrane transporter activity"/>
    <property type="evidence" value="ECO:0007669"/>
    <property type="project" value="InterPro"/>
</dbReference>
<dbReference type="Pfam" id="PF25917">
    <property type="entry name" value="BSH_RND"/>
    <property type="match status" value="1"/>
</dbReference>
<evidence type="ECO:0000313" key="7">
    <source>
        <dbReference type="EMBL" id="KGD70392.1"/>
    </source>
</evidence>
<dbReference type="Gene3D" id="2.40.30.170">
    <property type="match status" value="1"/>
</dbReference>
<accession>A0A095T0W4</accession>
<dbReference type="STRING" id="642227.HA49_20950"/>
<dbReference type="PANTHER" id="PTHR30158:SF3">
    <property type="entry name" value="MULTIDRUG EFFLUX PUMP SUBUNIT ACRA-RELATED"/>
    <property type="match status" value="1"/>
</dbReference>
<dbReference type="GO" id="GO:0046677">
    <property type="term" value="P:response to antibiotic"/>
    <property type="evidence" value="ECO:0007669"/>
    <property type="project" value="TreeGrafter"/>
</dbReference>
<evidence type="ECO:0000256" key="2">
    <source>
        <dbReference type="ARBA" id="ARBA00009477"/>
    </source>
</evidence>
<feature type="domain" description="Multidrug resistance protein MdtA-like beta-barrel" evidence="5">
    <location>
        <begin position="201"/>
        <end position="279"/>
    </location>
</feature>
<dbReference type="InterPro" id="IPR006143">
    <property type="entry name" value="RND_pump_MFP"/>
</dbReference>
<evidence type="ECO:0000259" key="4">
    <source>
        <dbReference type="Pfam" id="PF25917"/>
    </source>
</evidence>
<feature type="domain" description="Multidrug resistance protein MdtA-like alpha-helical hairpin" evidence="3">
    <location>
        <begin position="95"/>
        <end position="164"/>
    </location>
</feature>